<proteinExistence type="predicted"/>
<dbReference type="AlphaFoldDB" id="A0A507DNJ0"/>
<organism evidence="1 2">
    <name type="scientific">Chytriomyces confervae</name>
    <dbReference type="NCBI Taxonomy" id="246404"/>
    <lineage>
        <taxon>Eukaryota</taxon>
        <taxon>Fungi</taxon>
        <taxon>Fungi incertae sedis</taxon>
        <taxon>Chytridiomycota</taxon>
        <taxon>Chytridiomycota incertae sedis</taxon>
        <taxon>Chytridiomycetes</taxon>
        <taxon>Chytridiales</taxon>
        <taxon>Chytriomycetaceae</taxon>
        <taxon>Chytriomyces</taxon>
    </lineage>
</organism>
<reference evidence="1 2" key="1">
    <citation type="journal article" date="2019" name="Sci. Rep.">
        <title>Comparative genomics of chytrid fungi reveal insights into the obligate biotrophic and pathogenic lifestyle of Synchytrium endobioticum.</title>
        <authorList>
            <person name="van de Vossenberg B.T.L.H."/>
            <person name="Warris S."/>
            <person name="Nguyen H.D.T."/>
            <person name="van Gent-Pelzer M.P.E."/>
            <person name="Joly D.L."/>
            <person name="van de Geest H.C."/>
            <person name="Bonants P.J.M."/>
            <person name="Smith D.S."/>
            <person name="Levesque C.A."/>
            <person name="van der Lee T.A.J."/>
        </authorList>
    </citation>
    <scope>NUCLEOTIDE SEQUENCE [LARGE SCALE GENOMIC DNA]</scope>
    <source>
        <strain evidence="1 2">CBS 675.73</strain>
    </source>
</reference>
<dbReference type="Proteomes" id="UP000320333">
    <property type="component" value="Unassembled WGS sequence"/>
</dbReference>
<accession>A0A507DNJ0</accession>
<keyword evidence="2" id="KW-1185">Reference proteome</keyword>
<evidence type="ECO:0000313" key="1">
    <source>
        <dbReference type="EMBL" id="TPX52757.1"/>
    </source>
</evidence>
<evidence type="ECO:0000313" key="2">
    <source>
        <dbReference type="Proteomes" id="UP000320333"/>
    </source>
</evidence>
<protein>
    <submittedName>
        <fullName evidence="1">Uncharacterized protein</fullName>
    </submittedName>
</protein>
<dbReference type="EMBL" id="QEAP01001006">
    <property type="protein sequence ID" value="TPX52757.1"/>
    <property type="molecule type" value="Genomic_DNA"/>
</dbReference>
<comment type="caution">
    <text evidence="1">The sequence shown here is derived from an EMBL/GenBank/DDBJ whole genome shotgun (WGS) entry which is preliminary data.</text>
</comment>
<gene>
    <name evidence="1" type="ORF">CcCBS67573_g09810</name>
</gene>
<name>A0A507DNJ0_9FUNG</name>
<dbReference type="OrthoDB" id="2152192at2759"/>
<dbReference type="Gene3D" id="2.40.128.600">
    <property type="match status" value="1"/>
</dbReference>
<sequence length="212" mass="23494">MGFRSKAHASMSRCCTLLPMDSQSGPVNGMSLSLRDAATNDAMDVWPVHLNLMCLALRATTADFNRQLTQVILSIHGQEQHHQQQHLHVMLSPISAVMPSLPTLRPPTLPVDAFQGIYQNPLHGTITIFEAGTTLHFDMSSDNPDNQDLYGIIGPWHANTFAVFEVPLLGYKDYESPVMMFDFFLTPEGKTVAGFRAFLGDNATVMVFERSV</sequence>